<feature type="transmembrane region" description="Helical" evidence="1">
    <location>
        <begin position="12"/>
        <end position="31"/>
    </location>
</feature>
<dbReference type="InterPro" id="IPR007263">
    <property type="entry name" value="DCC1-like"/>
</dbReference>
<protein>
    <submittedName>
        <fullName evidence="2">Thiol-disulfide oxidoreductase DCC family protein</fullName>
    </submittedName>
</protein>
<keyword evidence="1" id="KW-0812">Transmembrane</keyword>
<evidence type="ECO:0000313" key="2">
    <source>
        <dbReference type="EMBL" id="GAA3916068.1"/>
    </source>
</evidence>
<keyword evidence="1" id="KW-1133">Transmembrane helix</keyword>
<keyword evidence="3" id="KW-1185">Reference proteome</keyword>
<reference evidence="3" key="1">
    <citation type="journal article" date="2019" name="Int. J. Syst. Evol. Microbiol.">
        <title>The Global Catalogue of Microorganisms (GCM) 10K type strain sequencing project: providing services to taxonomists for standard genome sequencing and annotation.</title>
        <authorList>
            <consortium name="The Broad Institute Genomics Platform"/>
            <consortium name="The Broad Institute Genome Sequencing Center for Infectious Disease"/>
            <person name="Wu L."/>
            <person name="Ma J."/>
        </authorList>
    </citation>
    <scope>NUCLEOTIDE SEQUENCE [LARGE SCALE GENOMIC DNA]</scope>
    <source>
        <strain evidence="3">JCM 16916</strain>
    </source>
</reference>
<accession>A0ABP7MAG0</accession>
<gene>
    <name evidence="2" type="ORF">GCM10022229_06560</name>
</gene>
<organism evidence="2 3">
    <name type="scientific">Luteimonas lutimaris</name>
    <dbReference type="NCBI Taxonomy" id="698645"/>
    <lineage>
        <taxon>Bacteria</taxon>
        <taxon>Pseudomonadati</taxon>
        <taxon>Pseudomonadota</taxon>
        <taxon>Gammaproteobacteria</taxon>
        <taxon>Lysobacterales</taxon>
        <taxon>Lysobacteraceae</taxon>
        <taxon>Luteimonas</taxon>
    </lineage>
</organism>
<dbReference type="Pfam" id="PF04134">
    <property type="entry name" value="DCC1-like"/>
    <property type="match status" value="1"/>
</dbReference>
<keyword evidence="1" id="KW-0472">Membrane</keyword>
<dbReference type="PANTHER" id="PTHR33639">
    <property type="entry name" value="THIOL-DISULFIDE OXIDOREDUCTASE DCC"/>
    <property type="match status" value="1"/>
</dbReference>
<dbReference type="EMBL" id="BAAAZU010000003">
    <property type="protein sequence ID" value="GAA3916068.1"/>
    <property type="molecule type" value="Genomic_DNA"/>
</dbReference>
<dbReference type="Proteomes" id="UP001501727">
    <property type="component" value="Unassembled WGS sequence"/>
</dbReference>
<dbReference type="PANTHER" id="PTHR33639:SF2">
    <property type="entry name" value="DUF393 DOMAIN-CONTAINING PROTEIN"/>
    <property type="match status" value="1"/>
</dbReference>
<evidence type="ECO:0000313" key="3">
    <source>
        <dbReference type="Proteomes" id="UP001501727"/>
    </source>
</evidence>
<sequence>MNPTPADAADGAIVVFDGVCVLCSGWVRFLLRRDRARRFRFAAMQDDAGRRLLAAHGLDPDDPMSFLLLDASGARTDSDAIIAVLMHLGGPWRAARALRLLPRRLRDRLYRALARNRYRWFGRRDACYLPPDDERDRFLTGDAVVTARPRQ</sequence>
<dbReference type="RefSeq" id="WP_344758500.1">
    <property type="nucleotide sequence ID" value="NZ_BAAAZU010000003.1"/>
</dbReference>
<proteinExistence type="predicted"/>
<evidence type="ECO:0000256" key="1">
    <source>
        <dbReference type="SAM" id="Phobius"/>
    </source>
</evidence>
<dbReference type="InterPro" id="IPR052927">
    <property type="entry name" value="DCC_oxidoreductase"/>
</dbReference>
<comment type="caution">
    <text evidence="2">The sequence shown here is derived from an EMBL/GenBank/DDBJ whole genome shotgun (WGS) entry which is preliminary data.</text>
</comment>
<name>A0ABP7MAG0_9GAMM</name>